<protein>
    <submittedName>
        <fullName evidence="8">Bax inhibitor-like protein</fullName>
    </submittedName>
</protein>
<feature type="transmembrane region" description="Helical" evidence="6">
    <location>
        <begin position="30"/>
        <end position="47"/>
    </location>
</feature>
<dbReference type="AlphaFoldDB" id="A0A8H4BAF8"/>
<evidence type="ECO:0000256" key="6">
    <source>
        <dbReference type="RuleBase" id="RU004379"/>
    </source>
</evidence>
<accession>A0A8H4BAF8</accession>
<dbReference type="Pfam" id="PF01027">
    <property type="entry name" value="Bax1-I"/>
    <property type="match status" value="1"/>
</dbReference>
<feature type="transmembrane region" description="Helical" evidence="6">
    <location>
        <begin position="85"/>
        <end position="108"/>
    </location>
</feature>
<dbReference type="PANTHER" id="PTHR23291:SF32">
    <property type="entry name" value="BAX INHIBITOR 1"/>
    <property type="match status" value="1"/>
</dbReference>
<feature type="transmembrane region" description="Helical" evidence="6">
    <location>
        <begin position="114"/>
        <end position="135"/>
    </location>
</feature>
<keyword evidence="5 6" id="KW-0472">Membrane</keyword>
<evidence type="ECO:0000313" key="8">
    <source>
        <dbReference type="EMBL" id="KAF1798600.1"/>
    </source>
</evidence>
<sequence length="251" mass="27664">MSEKQQYFGASSSSSQSNSNTLSRPVRRHLVNVYLTLAAMCAIATAGTQVGDYLGAAGSPIGTLGAFTSVSMFRYTAPRSRNRWALLAAYSIFSGIALSTFISFFLNWDPSGNIIFMALSSAVLIFLGFSGSAVMADRRSMLYVGAFASSVLSVLLWLSLANSFFLRSTSIFSLELYAGLLAFAGFVMYDTQMIVEHASAGSMDIPGHAMELFMDLYSLFIRLAQILMKKEMDKENERKKKRGPNRLRRDY</sequence>
<dbReference type="InterPro" id="IPR006214">
    <property type="entry name" value="Bax_inhibitor_1-related"/>
</dbReference>
<evidence type="ECO:0000256" key="4">
    <source>
        <dbReference type="ARBA" id="ARBA00022989"/>
    </source>
</evidence>
<evidence type="ECO:0000313" key="9">
    <source>
        <dbReference type="Proteomes" id="UP000469890"/>
    </source>
</evidence>
<dbReference type="GO" id="GO:0016020">
    <property type="term" value="C:membrane"/>
    <property type="evidence" value="ECO:0007669"/>
    <property type="project" value="UniProtKB-SubCell"/>
</dbReference>
<feature type="compositionally biased region" description="Polar residues" evidence="7">
    <location>
        <begin position="1"/>
        <end position="10"/>
    </location>
</feature>
<feature type="compositionally biased region" description="Low complexity" evidence="7">
    <location>
        <begin position="11"/>
        <end position="20"/>
    </location>
</feature>
<dbReference type="EMBL" id="JAAECE010000007">
    <property type="protein sequence ID" value="KAF1798600.1"/>
    <property type="molecule type" value="Genomic_DNA"/>
</dbReference>
<feature type="region of interest" description="Disordered" evidence="7">
    <location>
        <begin position="1"/>
        <end position="23"/>
    </location>
</feature>
<organism evidence="8 9">
    <name type="scientific">Mucor circinelloides f. lusitanicus</name>
    <name type="common">Mucor racemosus var. lusitanicus</name>
    <dbReference type="NCBI Taxonomy" id="29924"/>
    <lineage>
        <taxon>Eukaryota</taxon>
        <taxon>Fungi</taxon>
        <taxon>Fungi incertae sedis</taxon>
        <taxon>Mucoromycota</taxon>
        <taxon>Mucoromycotina</taxon>
        <taxon>Mucoromycetes</taxon>
        <taxon>Mucorales</taxon>
        <taxon>Mucorineae</taxon>
        <taxon>Mucoraceae</taxon>
        <taxon>Mucor</taxon>
    </lineage>
</organism>
<feature type="transmembrane region" description="Helical" evidence="6">
    <location>
        <begin position="53"/>
        <end position="73"/>
    </location>
</feature>
<proteinExistence type="inferred from homology"/>
<comment type="subcellular location">
    <subcellularLocation>
        <location evidence="1">Membrane</location>
        <topology evidence="1">Multi-pass membrane protein</topology>
    </subcellularLocation>
</comment>
<comment type="caution">
    <text evidence="8">The sequence shown here is derived from an EMBL/GenBank/DDBJ whole genome shotgun (WGS) entry which is preliminary data.</text>
</comment>
<evidence type="ECO:0000256" key="2">
    <source>
        <dbReference type="ARBA" id="ARBA00010350"/>
    </source>
</evidence>
<dbReference type="PANTHER" id="PTHR23291">
    <property type="entry name" value="BAX INHIBITOR-RELATED"/>
    <property type="match status" value="1"/>
</dbReference>
<keyword evidence="3 6" id="KW-0812">Transmembrane</keyword>
<feature type="transmembrane region" description="Helical" evidence="6">
    <location>
        <begin position="142"/>
        <end position="165"/>
    </location>
</feature>
<dbReference type="Proteomes" id="UP000469890">
    <property type="component" value="Unassembled WGS sequence"/>
</dbReference>
<evidence type="ECO:0000256" key="7">
    <source>
        <dbReference type="SAM" id="MobiDB-lite"/>
    </source>
</evidence>
<evidence type="ECO:0000256" key="1">
    <source>
        <dbReference type="ARBA" id="ARBA00004141"/>
    </source>
</evidence>
<comment type="similarity">
    <text evidence="2 6">Belongs to the BI1 family.</text>
</comment>
<feature type="transmembrane region" description="Helical" evidence="6">
    <location>
        <begin position="171"/>
        <end position="189"/>
    </location>
</feature>
<keyword evidence="4 6" id="KW-1133">Transmembrane helix</keyword>
<evidence type="ECO:0000256" key="5">
    <source>
        <dbReference type="ARBA" id="ARBA00023136"/>
    </source>
</evidence>
<evidence type="ECO:0000256" key="3">
    <source>
        <dbReference type="ARBA" id="ARBA00022692"/>
    </source>
</evidence>
<gene>
    <name evidence="8" type="ORF">FB192DRAFT_1460938</name>
</gene>
<reference evidence="8 9" key="1">
    <citation type="submission" date="2019-09" db="EMBL/GenBank/DDBJ databases">
        <authorList>
            <consortium name="DOE Joint Genome Institute"/>
            <person name="Mondo S.J."/>
            <person name="Navarro-Mendoza M.I."/>
            <person name="Perez-Arques C."/>
            <person name="Panchal S."/>
            <person name="Nicolas F.E."/>
            <person name="Ganguly P."/>
            <person name="Pangilinan J."/>
            <person name="Grigoriev I."/>
            <person name="Heitman J."/>
            <person name="Sanya K."/>
            <person name="Garre V."/>
        </authorList>
    </citation>
    <scope>NUCLEOTIDE SEQUENCE [LARGE SCALE GENOMIC DNA]</scope>
    <source>
        <strain evidence="8 9">MU402</strain>
    </source>
</reference>
<name>A0A8H4BAF8_MUCCL</name>